<proteinExistence type="predicted"/>
<dbReference type="EMBL" id="FOYP01000004">
    <property type="protein sequence ID" value="SFR61273.1"/>
    <property type="molecule type" value="Genomic_DNA"/>
</dbReference>
<reference evidence="2" key="1">
    <citation type="submission" date="2016-10" db="EMBL/GenBank/DDBJ databases">
        <authorList>
            <person name="Varghese N."/>
            <person name="Submissions S."/>
        </authorList>
    </citation>
    <scope>NUCLEOTIDE SEQUENCE [LARGE SCALE GENOMIC DNA]</scope>
    <source>
        <strain evidence="2">DSM 26879</strain>
    </source>
</reference>
<dbReference type="Proteomes" id="UP000199478">
    <property type="component" value="Unassembled WGS sequence"/>
</dbReference>
<evidence type="ECO:0000313" key="2">
    <source>
        <dbReference type="Proteomes" id="UP000199478"/>
    </source>
</evidence>
<dbReference type="RefSeq" id="WP_090201836.1">
    <property type="nucleotide sequence ID" value="NZ_FOYP01000004.1"/>
</dbReference>
<dbReference type="AlphaFoldDB" id="A0A1I6I3J9"/>
<sequence>MSLRRKIEKSEWLAARIAAVAGWYLGLCDRRINWQTEGLKDLQDALAQGPVLLVMWHSRSVMGALHWPVNDGPLSSLHDASPVGRVSGALQRRVGLQPMQMARNGSNRAASRMVLKRAKEGVSIGMTGDGPLGPALQVKDAPIDWARATGMPVFCYAFSAQKGRRLKSWDQMLVPRARGKGAYVFARFTGQTSRKMTPTEIETLRHDLHQFMCATTARADALLGLPPGP</sequence>
<name>A0A1I6I3J9_9RHOB</name>
<protein>
    <recommendedName>
        <fullName evidence="3">DUF374 domain-containing protein</fullName>
    </recommendedName>
</protein>
<evidence type="ECO:0008006" key="3">
    <source>
        <dbReference type="Google" id="ProtNLM"/>
    </source>
</evidence>
<accession>A0A1I6I3J9</accession>
<dbReference type="STRING" id="390270.SAMN04488005_3251"/>
<keyword evidence="2" id="KW-1185">Reference proteome</keyword>
<dbReference type="OrthoDB" id="9810508at2"/>
<organism evidence="1 2">
    <name type="scientific">Yoonia tamlensis</name>
    <dbReference type="NCBI Taxonomy" id="390270"/>
    <lineage>
        <taxon>Bacteria</taxon>
        <taxon>Pseudomonadati</taxon>
        <taxon>Pseudomonadota</taxon>
        <taxon>Alphaproteobacteria</taxon>
        <taxon>Rhodobacterales</taxon>
        <taxon>Paracoccaceae</taxon>
        <taxon>Yoonia</taxon>
    </lineage>
</organism>
<gene>
    <name evidence="1" type="ORF">SAMN04488005_3251</name>
</gene>
<evidence type="ECO:0000313" key="1">
    <source>
        <dbReference type="EMBL" id="SFR61273.1"/>
    </source>
</evidence>